<feature type="compositionally biased region" description="Basic and acidic residues" evidence="14">
    <location>
        <begin position="626"/>
        <end position="647"/>
    </location>
</feature>
<evidence type="ECO:0000256" key="3">
    <source>
        <dbReference type="ARBA" id="ARBA00009905"/>
    </source>
</evidence>
<evidence type="ECO:0000313" key="17">
    <source>
        <dbReference type="Proteomes" id="UP000836404"/>
    </source>
</evidence>
<evidence type="ECO:0000256" key="5">
    <source>
        <dbReference type="ARBA" id="ARBA00022723"/>
    </source>
</evidence>
<evidence type="ECO:0000256" key="1">
    <source>
        <dbReference type="ARBA" id="ARBA00001947"/>
    </source>
</evidence>
<evidence type="ECO:0000256" key="12">
    <source>
        <dbReference type="ARBA" id="ARBA00048336"/>
    </source>
</evidence>
<dbReference type="EC" id="3.1.3.16" evidence="13"/>
<evidence type="ECO:0000256" key="4">
    <source>
        <dbReference type="ARBA" id="ARBA00011112"/>
    </source>
</evidence>
<dbReference type="AlphaFoldDB" id="A0A9N8QNV5"/>
<dbReference type="SUPFAM" id="SSF56300">
    <property type="entry name" value="Metallo-dependent phosphatases"/>
    <property type="match status" value="1"/>
</dbReference>
<dbReference type="InterPro" id="IPR043360">
    <property type="entry name" value="PP2B"/>
</dbReference>
<protein>
    <recommendedName>
        <fullName evidence="13">Serine/threonine-protein phosphatase</fullName>
        <ecNumber evidence="13">3.1.3.16</ecNumber>
    </recommendedName>
</protein>
<dbReference type="CDD" id="cd07416">
    <property type="entry name" value="MPP_PP2B"/>
    <property type="match status" value="1"/>
</dbReference>
<feature type="compositionally biased region" description="Polar residues" evidence="14">
    <location>
        <begin position="9"/>
        <end position="18"/>
    </location>
</feature>
<comment type="caution">
    <text evidence="16">The sequence shown here is derived from an EMBL/GenBank/DDBJ whole genome shotgun (WGS) entry which is preliminary data.</text>
</comment>
<dbReference type="Gene3D" id="3.60.21.10">
    <property type="match status" value="1"/>
</dbReference>
<dbReference type="GO" id="GO:0046872">
    <property type="term" value="F:metal ion binding"/>
    <property type="evidence" value="ECO:0007669"/>
    <property type="project" value="UniProtKB-KW"/>
</dbReference>
<gene>
    <name evidence="16" type="ORF">JKILLFL_G6992</name>
</gene>
<evidence type="ECO:0000256" key="11">
    <source>
        <dbReference type="ARBA" id="ARBA00047761"/>
    </source>
</evidence>
<keyword evidence="8" id="KW-0112">Calmodulin-binding</keyword>
<keyword evidence="9" id="KW-0904">Protein phosphatase</keyword>
<dbReference type="InterPro" id="IPR029052">
    <property type="entry name" value="Metallo-depent_PP-like"/>
</dbReference>
<dbReference type="EMBL" id="CAJHJF010007920">
    <property type="protein sequence ID" value="CAD6965168.1"/>
    <property type="molecule type" value="Genomic_DNA"/>
</dbReference>
<evidence type="ECO:0000256" key="9">
    <source>
        <dbReference type="ARBA" id="ARBA00022912"/>
    </source>
</evidence>
<dbReference type="PANTHER" id="PTHR45673">
    <property type="entry name" value="SERINE/THREONINE-PROTEIN PHOSPHATASE 2B CATALYTIC SUBUNIT 1-RELATED"/>
    <property type="match status" value="1"/>
</dbReference>
<evidence type="ECO:0000256" key="8">
    <source>
        <dbReference type="ARBA" id="ARBA00022860"/>
    </source>
</evidence>
<dbReference type="InterPro" id="IPR041751">
    <property type="entry name" value="MPP_PP2B"/>
</dbReference>
<organism evidence="16 17">
    <name type="scientific">Tilletia laevis</name>
    <dbReference type="NCBI Taxonomy" id="157183"/>
    <lineage>
        <taxon>Eukaryota</taxon>
        <taxon>Fungi</taxon>
        <taxon>Dikarya</taxon>
        <taxon>Basidiomycota</taxon>
        <taxon>Ustilaginomycotina</taxon>
        <taxon>Exobasidiomycetes</taxon>
        <taxon>Tilletiales</taxon>
        <taxon>Tilletiaceae</taxon>
        <taxon>Tilletia</taxon>
    </lineage>
</organism>
<evidence type="ECO:0000256" key="13">
    <source>
        <dbReference type="RuleBase" id="RU004273"/>
    </source>
</evidence>
<feature type="region of interest" description="Disordered" evidence="14">
    <location>
        <begin position="446"/>
        <end position="647"/>
    </location>
</feature>
<dbReference type="FunFam" id="3.60.21.10:FF:000002">
    <property type="entry name" value="Serine/threonine-protein phosphatase"/>
    <property type="match status" value="1"/>
</dbReference>
<name>A0A9N8QNV5_9BASI</name>
<evidence type="ECO:0000256" key="7">
    <source>
        <dbReference type="ARBA" id="ARBA00022833"/>
    </source>
</evidence>
<comment type="cofactor">
    <cofactor evidence="2">
        <name>Fe(3+)</name>
        <dbReference type="ChEBI" id="CHEBI:29034"/>
    </cofactor>
</comment>
<keyword evidence="6 13" id="KW-0378">Hydrolase</keyword>
<dbReference type="Pfam" id="PF00149">
    <property type="entry name" value="Metallophos"/>
    <property type="match status" value="1"/>
</dbReference>
<keyword evidence="17" id="KW-1185">Reference proteome</keyword>
<dbReference type="SMART" id="SM00156">
    <property type="entry name" value="PP2Ac"/>
    <property type="match status" value="1"/>
</dbReference>
<dbReference type="GO" id="GO:0097720">
    <property type="term" value="P:calcineurin-mediated signaling"/>
    <property type="evidence" value="ECO:0007669"/>
    <property type="project" value="InterPro"/>
</dbReference>
<keyword evidence="7" id="KW-0862">Zinc</keyword>
<evidence type="ECO:0000256" key="14">
    <source>
        <dbReference type="SAM" id="MobiDB-lite"/>
    </source>
</evidence>
<keyword evidence="10" id="KW-0408">Iron</keyword>
<dbReference type="PRINTS" id="PR00114">
    <property type="entry name" value="STPHPHTASE"/>
</dbReference>
<evidence type="ECO:0000313" key="16">
    <source>
        <dbReference type="EMBL" id="CAD6965168.1"/>
    </source>
</evidence>
<dbReference type="GO" id="GO:0005516">
    <property type="term" value="F:calmodulin binding"/>
    <property type="evidence" value="ECO:0007669"/>
    <property type="project" value="UniProtKB-KW"/>
</dbReference>
<dbReference type="PROSITE" id="PS00125">
    <property type="entry name" value="SER_THR_PHOSPHATASE"/>
    <property type="match status" value="1"/>
</dbReference>
<feature type="region of interest" description="Disordered" evidence="14">
    <location>
        <begin position="1"/>
        <end position="29"/>
    </location>
</feature>
<evidence type="ECO:0000256" key="2">
    <source>
        <dbReference type="ARBA" id="ARBA00001965"/>
    </source>
</evidence>
<sequence length="647" mass="70645">MATAPDGSSVDSASSAMPTVQERAQRLQKGIAQIQHRPPTIEIDFTMHTTDDGTQVSTQERVIKDVQAPAFSKPTDEQFYSKTDPTKPDIAFLKNHFYREGRLTEDQALFILRRATEILRKEPNLLEVDAPITVCGDIHGQYFDLMKLFEVGGNPAETRYLFLGDYVDRGYFSIECVLYLWALKIWYPDTLFLLRGNHECRHLTDYFTFKLECKHKYSEAIYDECMESFCTLPLGAIMNKQFLCIHGGLSPELQTLDDLRAINRFREPPTHGLMCDILWADPLEDFGAEKTNENFLHNHVRGCSYFFTYNAACQFLERNNLLSIIRAHEAQDAGYRMYRKTKTTGFPSVMTIFSAPNYLDVYNNKAAVLKYENNVMNIRQFNCTPHPYWLPNFMDVFTWSLPFVGEKITDMLIAILNTCSKEELEEEEEDDEAEAALVAANSAASSSAGAGGASSSSVVLSSPGRGGSSVPGSPRTAEEEEEAAERKTLPPDLIDADEAHPASPAEGARISSPVPDNDMSSSASPSSSGYSPSTPSMGGAGNSFTFGSGSASASRSATSAGGSAGEGGGAEGATPPGSTPTSPGGSGAVLGAHRRGHTRGASLGTTQSSPSNRRRSLESTISLIREAMEGKDGKDEETLQKAGYRDD</sequence>
<feature type="compositionally biased region" description="Gly residues" evidence="14">
    <location>
        <begin position="562"/>
        <end position="571"/>
    </location>
</feature>
<reference evidence="16 17" key="1">
    <citation type="submission" date="2020-10" db="EMBL/GenBank/DDBJ databases">
        <authorList>
            <person name="Sedaghatjoo S."/>
        </authorList>
    </citation>
    <scope>NUCLEOTIDE SEQUENCE [LARGE SCALE GENOMIC DNA]</scope>
    <source>
        <strain evidence="16 17">LLFL</strain>
    </source>
</reference>
<feature type="compositionally biased region" description="Low complexity" evidence="14">
    <location>
        <begin position="520"/>
        <end position="561"/>
    </location>
</feature>
<feature type="compositionally biased region" description="Low complexity" evidence="14">
    <location>
        <begin position="446"/>
        <end position="463"/>
    </location>
</feature>
<comment type="catalytic activity">
    <reaction evidence="11">
        <text>O-phospho-L-seryl-[protein] + H2O = L-seryl-[protein] + phosphate</text>
        <dbReference type="Rhea" id="RHEA:20629"/>
        <dbReference type="Rhea" id="RHEA-COMP:9863"/>
        <dbReference type="Rhea" id="RHEA-COMP:11604"/>
        <dbReference type="ChEBI" id="CHEBI:15377"/>
        <dbReference type="ChEBI" id="CHEBI:29999"/>
        <dbReference type="ChEBI" id="CHEBI:43474"/>
        <dbReference type="ChEBI" id="CHEBI:83421"/>
        <dbReference type="EC" id="3.1.3.16"/>
    </reaction>
</comment>
<dbReference type="Proteomes" id="UP000836404">
    <property type="component" value="Unassembled WGS sequence"/>
</dbReference>
<feature type="compositionally biased region" description="Low complexity" evidence="14">
    <location>
        <begin position="572"/>
        <end position="583"/>
    </location>
</feature>
<evidence type="ECO:0000259" key="15">
    <source>
        <dbReference type="PROSITE" id="PS00125"/>
    </source>
</evidence>
<proteinExistence type="inferred from homology"/>
<keyword evidence="5" id="KW-0479">Metal-binding</keyword>
<dbReference type="GO" id="GO:0033192">
    <property type="term" value="F:calmodulin-dependent protein phosphatase activity"/>
    <property type="evidence" value="ECO:0007669"/>
    <property type="project" value="InterPro"/>
</dbReference>
<evidence type="ECO:0000256" key="6">
    <source>
        <dbReference type="ARBA" id="ARBA00022801"/>
    </source>
</evidence>
<comment type="subunit">
    <text evidence="4">Composed of two components (A and B), the A component is the catalytic subunit and the B component confers calcium sensitivity.</text>
</comment>
<comment type="catalytic activity">
    <reaction evidence="12 13">
        <text>O-phospho-L-threonyl-[protein] + H2O = L-threonyl-[protein] + phosphate</text>
        <dbReference type="Rhea" id="RHEA:47004"/>
        <dbReference type="Rhea" id="RHEA-COMP:11060"/>
        <dbReference type="Rhea" id="RHEA-COMP:11605"/>
        <dbReference type="ChEBI" id="CHEBI:15377"/>
        <dbReference type="ChEBI" id="CHEBI:30013"/>
        <dbReference type="ChEBI" id="CHEBI:43474"/>
        <dbReference type="ChEBI" id="CHEBI:61977"/>
        <dbReference type="EC" id="3.1.3.16"/>
    </reaction>
</comment>
<comment type="cofactor">
    <cofactor evidence="1">
        <name>Zn(2+)</name>
        <dbReference type="ChEBI" id="CHEBI:29105"/>
    </cofactor>
</comment>
<dbReference type="InterPro" id="IPR006186">
    <property type="entry name" value="Ser/Thr-sp_prot-phosphatase"/>
</dbReference>
<accession>A0A9N8QNV5</accession>
<comment type="similarity">
    <text evidence="3">Belongs to the PPP phosphatase family. PP-2B subfamily.</text>
</comment>
<evidence type="ECO:0000256" key="10">
    <source>
        <dbReference type="ARBA" id="ARBA00023004"/>
    </source>
</evidence>
<feature type="domain" description="Serine/threonine specific protein phosphatases" evidence="15">
    <location>
        <begin position="194"/>
        <end position="199"/>
    </location>
</feature>
<dbReference type="InterPro" id="IPR004843">
    <property type="entry name" value="Calcineurin-like_PHP"/>
</dbReference>